<evidence type="ECO:0000259" key="1">
    <source>
        <dbReference type="PROSITE" id="PS51457"/>
    </source>
</evidence>
<comment type="caution">
    <text evidence="2">The sequence shown here is derived from an EMBL/GenBank/DDBJ whole genome shotgun (WGS) entry which is preliminary data.</text>
</comment>
<dbReference type="SMART" id="SM01025">
    <property type="entry name" value="BEN"/>
    <property type="match status" value="1"/>
</dbReference>
<dbReference type="Gene3D" id="1.10.10.2590">
    <property type="entry name" value="BEN domain"/>
    <property type="match status" value="1"/>
</dbReference>
<keyword evidence="3" id="KW-1185">Reference proteome</keyword>
<dbReference type="Pfam" id="PF10523">
    <property type="entry name" value="BEN"/>
    <property type="match status" value="1"/>
</dbReference>
<evidence type="ECO:0000313" key="3">
    <source>
        <dbReference type="Proteomes" id="UP001321473"/>
    </source>
</evidence>
<gene>
    <name evidence="2" type="ORF">V5799_019698</name>
</gene>
<dbReference type="GO" id="GO:0003677">
    <property type="term" value="F:DNA binding"/>
    <property type="evidence" value="ECO:0007669"/>
    <property type="project" value="InterPro"/>
</dbReference>
<sequence>MQGDDLEYIGGCLVEKFVLKMLDVGLPRKTASTYARELLRQVFDPAELVNKSITGRQSNAHKRKDAKPQLDPFRVNAVIKYTCKKFGLIREAPIRQSLSSILNKHKAEVEDLNGGAAGDGGK</sequence>
<protein>
    <recommendedName>
        <fullName evidence="1">BEN domain-containing protein</fullName>
    </recommendedName>
</protein>
<dbReference type="Proteomes" id="UP001321473">
    <property type="component" value="Unassembled WGS sequence"/>
</dbReference>
<reference evidence="2 3" key="1">
    <citation type="journal article" date="2023" name="Arcadia Sci">
        <title>De novo assembly of a long-read Amblyomma americanum tick genome.</title>
        <authorList>
            <person name="Chou S."/>
            <person name="Poskanzer K.E."/>
            <person name="Rollins M."/>
            <person name="Thuy-Boun P.S."/>
        </authorList>
    </citation>
    <scope>NUCLEOTIDE SEQUENCE [LARGE SCALE GENOMIC DNA]</scope>
    <source>
        <strain evidence="2">F_SG_1</strain>
        <tissue evidence="2">Salivary glands</tissue>
    </source>
</reference>
<accession>A0AAQ4EWG7</accession>
<organism evidence="2 3">
    <name type="scientific">Amblyomma americanum</name>
    <name type="common">Lone star tick</name>
    <dbReference type="NCBI Taxonomy" id="6943"/>
    <lineage>
        <taxon>Eukaryota</taxon>
        <taxon>Metazoa</taxon>
        <taxon>Ecdysozoa</taxon>
        <taxon>Arthropoda</taxon>
        <taxon>Chelicerata</taxon>
        <taxon>Arachnida</taxon>
        <taxon>Acari</taxon>
        <taxon>Parasitiformes</taxon>
        <taxon>Ixodida</taxon>
        <taxon>Ixodoidea</taxon>
        <taxon>Ixodidae</taxon>
        <taxon>Amblyomminae</taxon>
        <taxon>Amblyomma</taxon>
    </lineage>
</organism>
<dbReference type="AlphaFoldDB" id="A0AAQ4EWG7"/>
<evidence type="ECO:0000313" key="2">
    <source>
        <dbReference type="EMBL" id="KAK8778962.1"/>
    </source>
</evidence>
<name>A0AAQ4EWG7_AMBAM</name>
<dbReference type="InterPro" id="IPR018379">
    <property type="entry name" value="BEN_domain"/>
</dbReference>
<dbReference type="PROSITE" id="PS51457">
    <property type="entry name" value="BEN"/>
    <property type="match status" value="1"/>
</dbReference>
<dbReference type="EMBL" id="JARKHS020010258">
    <property type="protein sequence ID" value="KAK8778962.1"/>
    <property type="molecule type" value="Genomic_DNA"/>
</dbReference>
<feature type="domain" description="BEN" evidence="1">
    <location>
        <begin position="1"/>
        <end position="109"/>
    </location>
</feature>
<proteinExistence type="predicted"/>